<proteinExistence type="predicted"/>
<keyword evidence="1" id="KW-0732">Signal</keyword>
<protein>
    <submittedName>
        <fullName evidence="2">DUF2268 domain-containing protein</fullName>
    </submittedName>
</protein>
<dbReference type="AlphaFoldDB" id="A0A7X9XB05"/>
<feature type="signal peptide" evidence="1">
    <location>
        <begin position="1"/>
        <end position="23"/>
    </location>
</feature>
<accession>A0A7X9XB05</accession>
<organism evidence="2 3">
    <name type="scientific">Flammeovirga aprica JL-4</name>
    <dbReference type="NCBI Taxonomy" id="694437"/>
    <lineage>
        <taxon>Bacteria</taxon>
        <taxon>Pseudomonadati</taxon>
        <taxon>Bacteroidota</taxon>
        <taxon>Cytophagia</taxon>
        <taxon>Cytophagales</taxon>
        <taxon>Flammeovirgaceae</taxon>
        <taxon>Flammeovirga</taxon>
    </lineage>
</organism>
<name>A0A7X9XB05_9BACT</name>
<dbReference type="InterPro" id="IPR019853">
    <property type="entry name" value="GldB-like"/>
</dbReference>
<dbReference type="Pfam" id="PF25594">
    <property type="entry name" value="GldB_lipo"/>
    <property type="match status" value="1"/>
</dbReference>
<comment type="caution">
    <text evidence="2">The sequence shown here is derived from an EMBL/GenBank/DDBJ whole genome shotgun (WGS) entry which is preliminary data.</text>
</comment>
<sequence>MQTSKKLLFLALLFSFFSLNSFSKKSKDPNLSKIHVNDIQNFYLAFDEALKDTLNATKIFKEFYFDKGSKGLKDFYKTKIKSVDKFTKFVLKHQEFYLSIKSDLTNLDDLEEKIRTYFLDFKAIYPNATFPDIYFVIGKFSSNGTVSKNGIIIGTEILCRTPESNTKNWNKDILRISMLRKHIPVTVIHELIHFNQNHMKKGNTILVSSMREGSAEFIAELICGETDGNYSSFIGKEKEIWNDFKIHKDDKSTWSSWNSWVRQSETRPRNAGYWTSYLICKSYYEQNEFDKQKVVDDILNIKNYEDFYVRSKIEEYIKVNYSK</sequence>
<keyword evidence="3" id="KW-1185">Reference proteome</keyword>
<dbReference type="Proteomes" id="UP000576082">
    <property type="component" value="Unassembled WGS sequence"/>
</dbReference>
<evidence type="ECO:0000313" key="3">
    <source>
        <dbReference type="Proteomes" id="UP000576082"/>
    </source>
</evidence>
<dbReference type="EMBL" id="JABANE010000058">
    <property type="protein sequence ID" value="NME70225.1"/>
    <property type="molecule type" value="Genomic_DNA"/>
</dbReference>
<dbReference type="RefSeq" id="WP_169658467.1">
    <property type="nucleotide sequence ID" value="NZ_JABANE010000058.1"/>
</dbReference>
<gene>
    <name evidence="2" type="ORF">HHU12_19775</name>
</gene>
<reference evidence="2 3" key="1">
    <citation type="submission" date="2020-04" db="EMBL/GenBank/DDBJ databases">
        <title>Flammeovirga sp. SR4, a novel species isolated from seawater.</title>
        <authorList>
            <person name="Wang X."/>
        </authorList>
    </citation>
    <scope>NUCLEOTIDE SEQUENCE [LARGE SCALE GENOMIC DNA]</scope>
    <source>
        <strain evidence="2 3">ATCC 23126</strain>
    </source>
</reference>
<evidence type="ECO:0000313" key="2">
    <source>
        <dbReference type="EMBL" id="NME70225.1"/>
    </source>
</evidence>
<feature type="chain" id="PRO_5030820925" evidence="1">
    <location>
        <begin position="24"/>
        <end position="323"/>
    </location>
</feature>
<evidence type="ECO:0000256" key="1">
    <source>
        <dbReference type="SAM" id="SignalP"/>
    </source>
</evidence>